<gene>
    <name evidence="2" type="ORF">M378DRAFT_18646</name>
</gene>
<feature type="compositionally biased region" description="Polar residues" evidence="1">
    <location>
        <begin position="54"/>
        <end position="63"/>
    </location>
</feature>
<protein>
    <submittedName>
        <fullName evidence="2">Uncharacterized protein</fullName>
    </submittedName>
</protein>
<dbReference type="STRING" id="946122.A0A0C2RWM3"/>
<sequence length="355" mass="39818">MTSFLDAFIQQEQHGDNDDSNPSNPEGDNRAGQDQDLNDDEEDSLEDQPPPSTQPRYRTTGTLSFMAPFSPRTVRTIKSFGKRTCTEMELPEDSLDEFTKLPNMLYMHIYVMAALKKYNRLDLTHENKKTLESHEFRNILSERLMTLLLSPQLTAYRKGLASHVIDFISKNKTLFKVPTGVYEDPEMRAIFSSLINRGINQGIPIVDLARLIAPTSIELTLAHMARIAFLRIVYRECMTALACMSTSTSALATAPAGNESNPIFEEGSSNSGSHESNIHPSKYWEVVDDRLLCMSKAAAASSNPNFISKCFTTALQEDMKEFPSPDKQPPVSSRVSGEEWQKIIEKGGCFEVDEE</sequence>
<accession>A0A0C2RWM3</accession>
<evidence type="ECO:0000313" key="3">
    <source>
        <dbReference type="Proteomes" id="UP000054549"/>
    </source>
</evidence>
<keyword evidence="3" id="KW-1185">Reference proteome</keyword>
<dbReference type="EMBL" id="KN818658">
    <property type="protein sequence ID" value="KIL54695.1"/>
    <property type="molecule type" value="Genomic_DNA"/>
</dbReference>
<dbReference type="InParanoid" id="A0A0C2RWM3"/>
<evidence type="ECO:0000313" key="2">
    <source>
        <dbReference type="EMBL" id="KIL54695.1"/>
    </source>
</evidence>
<dbReference type="AlphaFoldDB" id="A0A0C2RWM3"/>
<evidence type="ECO:0000256" key="1">
    <source>
        <dbReference type="SAM" id="MobiDB-lite"/>
    </source>
</evidence>
<feature type="compositionally biased region" description="Acidic residues" evidence="1">
    <location>
        <begin position="36"/>
        <end position="46"/>
    </location>
</feature>
<dbReference type="OrthoDB" id="2690847at2759"/>
<dbReference type="HOGENOM" id="CLU_780681_0_0_1"/>
<reference evidence="2 3" key="1">
    <citation type="submission" date="2014-04" db="EMBL/GenBank/DDBJ databases">
        <title>Evolutionary Origins and Diversification of the Mycorrhizal Mutualists.</title>
        <authorList>
            <consortium name="DOE Joint Genome Institute"/>
            <consortium name="Mycorrhizal Genomics Consortium"/>
            <person name="Kohler A."/>
            <person name="Kuo A."/>
            <person name="Nagy L.G."/>
            <person name="Floudas D."/>
            <person name="Copeland A."/>
            <person name="Barry K.W."/>
            <person name="Cichocki N."/>
            <person name="Veneault-Fourrey C."/>
            <person name="LaButti K."/>
            <person name="Lindquist E.A."/>
            <person name="Lipzen A."/>
            <person name="Lundell T."/>
            <person name="Morin E."/>
            <person name="Murat C."/>
            <person name="Riley R."/>
            <person name="Ohm R."/>
            <person name="Sun H."/>
            <person name="Tunlid A."/>
            <person name="Henrissat B."/>
            <person name="Grigoriev I.V."/>
            <person name="Hibbett D.S."/>
            <person name="Martin F."/>
        </authorList>
    </citation>
    <scope>NUCLEOTIDE SEQUENCE [LARGE SCALE GENOMIC DNA]</scope>
    <source>
        <strain evidence="2 3">Koide BX008</strain>
    </source>
</reference>
<proteinExistence type="predicted"/>
<feature type="region of interest" description="Disordered" evidence="1">
    <location>
        <begin position="1"/>
        <end position="64"/>
    </location>
</feature>
<organism evidence="2 3">
    <name type="scientific">Amanita muscaria (strain Koide BX008)</name>
    <dbReference type="NCBI Taxonomy" id="946122"/>
    <lineage>
        <taxon>Eukaryota</taxon>
        <taxon>Fungi</taxon>
        <taxon>Dikarya</taxon>
        <taxon>Basidiomycota</taxon>
        <taxon>Agaricomycotina</taxon>
        <taxon>Agaricomycetes</taxon>
        <taxon>Agaricomycetidae</taxon>
        <taxon>Agaricales</taxon>
        <taxon>Pluteineae</taxon>
        <taxon>Amanitaceae</taxon>
        <taxon>Amanita</taxon>
    </lineage>
</organism>
<dbReference type="Proteomes" id="UP000054549">
    <property type="component" value="Unassembled WGS sequence"/>
</dbReference>
<name>A0A0C2RWM3_AMAMK</name>